<dbReference type="STRING" id="139420.A0A371DF39"/>
<dbReference type="InterPro" id="IPR024660">
    <property type="entry name" value="UCS_central_dom"/>
</dbReference>
<dbReference type="Proteomes" id="UP000256964">
    <property type="component" value="Unassembled WGS sequence"/>
</dbReference>
<dbReference type="InterPro" id="IPR016024">
    <property type="entry name" value="ARM-type_fold"/>
</dbReference>
<dbReference type="GO" id="GO:0051879">
    <property type="term" value="F:Hsp90 protein binding"/>
    <property type="evidence" value="ECO:0007669"/>
    <property type="project" value="TreeGrafter"/>
</dbReference>
<evidence type="ECO:0000313" key="4">
    <source>
        <dbReference type="EMBL" id="RDX51150.1"/>
    </source>
</evidence>
<evidence type="ECO:0000256" key="1">
    <source>
        <dbReference type="ARBA" id="ARBA00004496"/>
    </source>
</evidence>
<keyword evidence="5" id="KW-1185">Reference proteome</keyword>
<dbReference type="Gene3D" id="1.25.10.10">
    <property type="entry name" value="Leucine-rich Repeat Variant"/>
    <property type="match status" value="1"/>
</dbReference>
<accession>A0A371DF39</accession>
<sequence length="710" mass="75959">MSSDSPSVASDAPSNALDVLLKKTQDKSWVTFAPDELSAVLSAFSPTQPVTVHTKGYLVLSAYCQRRRSEASSPDEGTQSISRAFDTPVTTRIADTEEKEALDGLTFLSALFDVDHASAAVIFQRDGTLEAIMDALDLFPKSPNIDIAVAHLLGRAAGHKTCRALLGTDHRNWLEWKSRQADNAELRAAAAVAMVKLARGSSADAAEAGGTPEQLTMQDDELAALMKGLVVDARETSSLADAVEGLAYMSTNPTVKETLSKDSAFLQRLFALIPRRKGATAESLGDSIASPLYGIVVIISNLCAYRPRLSAEEAQILKLRRMAKTAKDLGQSQGQAGEEGLDPLDDDDCVKERGRRLIKAGAMEALTSAVRATDSRAVRTAVGKAILNLVEDKDNRGEVLRSGGAKALQTIIQGFLPPSQPAVAGKIPEIEKEDFEPIQALAKLAITSAPVQVFGPNDGAVYDAIRPFALMVTHPNASLLQRFEAMMALTNLSSQSPEAASRIARADGLMNKVELLMLEDHTLVRRAATELVCNLVAGSEEMFNKWGGDKNMASKSKLQVLIALCDVEDLPTRLAASGALASLTASPDACESLAELQRERNRVLPILGQLVDPTVVSRPEADEGVEEEAAQLEPDPGLAHRGVVCLRNFFVGLQHKPTEMEIASEADRVGVVRALVGVVKTCAQSPSSPILRPAAEALKWLLEHGVEISV</sequence>
<dbReference type="SUPFAM" id="SSF48371">
    <property type="entry name" value="ARM repeat"/>
    <property type="match status" value="2"/>
</dbReference>
<evidence type="ECO:0000313" key="5">
    <source>
        <dbReference type="Proteomes" id="UP000256964"/>
    </source>
</evidence>
<dbReference type="InterPro" id="IPR011989">
    <property type="entry name" value="ARM-like"/>
</dbReference>
<dbReference type="PANTHER" id="PTHR45994:SF1">
    <property type="entry name" value="FI21225P1"/>
    <property type="match status" value="1"/>
</dbReference>
<feature type="domain" description="UNC-45/Cro1/She4 central" evidence="3">
    <location>
        <begin position="36"/>
        <end position="197"/>
    </location>
</feature>
<dbReference type="PANTHER" id="PTHR45994">
    <property type="entry name" value="FI21225P1"/>
    <property type="match status" value="1"/>
</dbReference>
<protein>
    <submittedName>
        <fullName evidence="4">ARM repeat-containing protein</fullName>
    </submittedName>
</protein>
<name>A0A371DF39_9APHY</name>
<reference evidence="4 5" key="1">
    <citation type="journal article" date="2018" name="Biotechnol. Biofuels">
        <title>Integrative visual omics of the white-rot fungus Polyporus brumalis exposes the biotechnological potential of its oxidative enzymes for delignifying raw plant biomass.</title>
        <authorList>
            <person name="Miyauchi S."/>
            <person name="Rancon A."/>
            <person name="Drula E."/>
            <person name="Hage H."/>
            <person name="Chaduli D."/>
            <person name="Favel A."/>
            <person name="Grisel S."/>
            <person name="Henrissat B."/>
            <person name="Herpoel-Gimbert I."/>
            <person name="Ruiz-Duenas F.J."/>
            <person name="Chevret D."/>
            <person name="Hainaut M."/>
            <person name="Lin J."/>
            <person name="Wang M."/>
            <person name="Pangilinan J."/>
            <person name="Lipzen A."/>
            <person name="Lesage-Meessen L."/>
            <person name="Navarro D."/>
            <person name="Riley R."/>
            <person name="Grigoriev I.V."/>
            <person name="Zhou S."/>
            <person name="Raouche S."/>
            <person name="Rosso M.N."/>
        </authorList>
    </citation>
    <scope>NUCLEOTIDE SEQUENCE [LARGE SCALE GENOMIC DNA]</scope>
    <source>
        <strain evidence="4 5">BRFM 1820</strain>
    </source>
</reference>
<comment type="subcellular location">
    <subcellularLocation>
        <location evidence="1">Cytoplasm</location>
    </subcellularLocation>
</comment>
<gene>
    <name evidence="4" type="ORF">OH76DRAFT_1401923</name>
</gene>
<dbReference type="AlphaFoldDB" id="A0A371DF39"/>
<dbReference type="Pfam" id="PF11701">
    <property type="entry name" value="UNC45-central"/>
    <property type="match status" value="1"/>
</dbReference>
<organism evidence="4 5">
    <name type="scientific">Lentinus brumalis</name>
    <dbReference type="NCBI Taxonomy" id="2498619"/>
    <lineage>
        <taxon>Eukaryota</taxon>
        <taxon>Fungi</taxon>
        <taxon>Dikarya</taxon>
        <taxon>Basidiomycota</taxon>
        <taxon>Agaricomycotina</taxon>
        <taxon>Agaricomycetes</taxon>
        <taxon>Polyporales</taxon>
        <taxon>Polyporaceae</taxon>
        <taxon>Lentinus</taxon>
    </lineage>
</organism>
<dbReference type="EMBL" id="KZ857396">
    <property type="protein sequence ID" value="RDX51150.1"/>
    <property type="molecule type" value="Genomic_DNA"/>
</dbReference>
<evidence type="ECO:0000256" key="2">
    <source>
        <dbReference type="ARBA" id="ARBA00022490"/>
    </source>
</evidence>
<proteinExistence type="predicted"/>
<dbReference type="GO" id="GO:0005737">
    <property type="term" value="C:cytoplasm"/>
    <property type="evidence" value="ECO:0007669"/>
    <property type="project" value="UniProtKB-SubCell"/>
</dbReference>
<dbReference type="OrthoDB" id="199930at2759"/>
<keyword evidence="2" id="KW-0963">Cytoplasm</keyword>
<evidence type="ECO:0000259" key="3">
    <source>
        <dbReference type="Pfam" id="PF11701"/>
    </source>
</evidence>